<evidence type="ECO:0000313" key="1">
    <source>
        <dbReference type="EMBL" id="CAL5229569.1"/>
    </source>
</evidence>
<gene>
    <name evidence="1" type="primary">g12924</name>
    <name evidence="1" type="ORF">VP750_LOCUS11475</name>
</gene>
<accession>A0ABP1GG77</accession>
<sequence>MATPKLVLDTAVGQYEGAGAPIRRRLTGQNGASAPYHEAVKAANRAAKSSAKGVSDADPESRALSHQIAIEDSSVQPLQADASTTVVFTPATAGVLDGGAFSSFLQTNQANTNVAGVKLAPGNYSVLPYSTQGHIYLTCSAKRTSAFKIDLSNTYLTFTVGTIGYIVLDTCTAVTLTGPTTLTYAQAQFPFAQATILTVTDALHYTIQVWSWFLPAWNNIIQKNTEAGTGVLYSGTTREVYQPNRGGADFIVDFTQVTSLGAGVYNVVLVRNPYATVYAGDITALAQISDATGIALYGSAKCTVTNINMITAAGFGFYDGIPSAQNSYLSNNLAPSPIPGADGNVQLMTSIHDGFHTTSAAVGPIINNCSFIGAGDDSVAIHGRMYTVAAANAATNTIIAGSGIISSAELNKGDWIWVYDATGRLLGSTYVVSVTSVTAPNGIIPATVDTVFQTTFSGYNYLQLVVTVWPAGFVDLGLGDFVTVPSRSGANFRVTATYFYNGRGCGVVAKASNGTISGNSINKMLYPAIQLGPSFEAKEGAFVSNTTVVNNNINTLSQGILLGSNFMLDLPYAYGNNINNIFNKNQVTNCQISPVTLESALTVDMATNTFTDIMCNVFGGNTRSFGWETQNTPFNMAFVYGITFSGNTIGQTSACTQNFANYAVPTVFINVTHVVGQPLPINPNAPPIYTPPPGALPPPPPPPGGMVIPSVLPGAPPFNIFDKAAVHQEIQNAITQARVDLSLAKPDALG</sequence>
<organism evidence="1 2">
    <name type="scientific">Coccomyxa viridis</name>
    <dbReference type="NCBI Taxonomy" id="1274662"/>
    <lineage>
        <taxon>Eukaryota</taxon>
        <taxon>Viridiplantae</taxon>
        <taxon>Chlorophyta</taxon>
        <taxon>core chlorophytes</taxon>
        <taxon>Trebouxiophyceae</taxon>
        <taxon>Trebouxiophyceae incertae sedis</taxon>
        <taxon>Coccomyxaceae</taxon>
        <taxon>Coccomyxa</taxon>
    </lineage>
</organism>
<dbReference type="SMART" id="SM00710">
    <property type="entry name" value="PbH1"/>
    <property type="match status" value="4"/>
</dbReference>
<dbReference type="InterPro" id="IPR006626">
    <property type="entry name" value="PbH1"/>
</dbReference>
<dbReference type="Proteomes" id="UP001497392">
    <property type="component" value="Unassembled WGS sequence"/>
</dbReference>
<keyword evidence="2" id="KW-1185">Reference proteome</keyword>
<comment type="caution">
    <text evidence="1">The sequence shown here is derived from an EMBL/GenBank/DDBJ whole genome shotgun (WGS) entry which is preliminary data.</text>
</comment>
<reference evidence="1 2" key="1">
    <citation type="submission" date="2024-06" db="EMBL/GenBank/DDBJ databases">
        <authorList>
            <person name="Kraege A."/>
            <person name="Thomma B."/>
        </authorList>
    </citation>
    <scope>NUCLEOTIDE SEQUENCE [LARGE SCALE GENOMIC DNA]</scope>
</reference>
<proteinExistence type="predicted"/>
<evidence type="ECO:0000313" key="2">
    <source>
        <dbReference type="Proteomes" id="UP001497392"/>
    </source>
</evidence>
<dbReference type="EMBL" id="CAXHTA020000021">
    <property type="protein sequence ID" value="CAL5229569.1"/>
    <property type="molecule type" value="Genomic_DNA"/>
</dbReference>
<name>A0ABP1GG77_9CHLO</name>
<protein>
    <submittedName>
        <fullName evidence="1">G12924 protein</fullName>
    </submittedName>
</protein>